<evidence type="ECO:0000256" key="1">
    <source>
        <dbReference type="ARBA" id="ARBA00001931"/>
    </source>
</evidence>
<feature type="transmembrane region" description="Helical" evidence="4">
    <location>
        <begin position="39"/>
        <end position="60"/>
    </location>
</feature>
<feature type="domain" description="Pyrrolo-quinoline quinone repeat" evidence="5">
    <location>
        <begin position="189"/>
        <end position="792"/>
    </location>
</feature>
<evidence type="ECO:0000256" key="3">
    <source>
        <dbReference type="ARBA" id="ARBA00023002"/>
    </source>
</evidence>
<feature type="transmembrane region" description="Helical" evidence="4">
    <location>
        <begin position="100"/>
        <end position="119"/>
    </location>
</feature>
<dbReference type="PANTHER" id="PTHR32303:SF4">
    <property type="entry name" value="QUINOPROTEIN GLUCOSE DEHYDROGENASE"/>
    <property type="match status" value="1"/>
</dbReference>
<dbReference type="Pfam" id="PF01011">
    <property type="entry name" value="PQQ"/>
    <property type="match status" value="1"/>
</dbReference>
<reference evidence="6 7" key="1">
    <citation type="submission" date="2017-12" db="EMBL/GenBank/DDBJ databases">
        <title>Characterization of six clinical isolates of Enterochimera gen. nov., a novel genus of the Yersiniaciae family and the three species Enterochimera arupensis sp. nov., Enterochimera coloradensis sp. nov, and Enterochimera californica sp. nov.</title>
        <authorList>
            <person name="Rossi A."/>
            <person name="Fisher M."/>
        </authorList>
    </citation>
    <scope>NUCLEOTIDE SEQUENCE [LARGE SCALE GENOMIC DNA]</scope>
    <source>
        <strain evidence="7">2015-Iso6</strain>
    </source>
</reference>
<dbReference type="AlphaFoldDB" id="A0A2N5EC05"/>
<comment type="cofactor">
    <cofactor evidence="1">
        <name>pyrroloquinoline quinone</name>
        <dbReference type="ChEBI" id="CHEBI:58442"/>
    </cofactor>
</comment>
<keyword evidence="4" id="KW-0472">Membrane</keyword>
<comment type="similarity">
    <text evidence="2">Belongs to the bacterial PQQ dehydrogenase family.</text>
</comment>
<evidence type="ECO:0000256" key="2">
    <source>
        <dbReference type="ARBA" id="ARBA00008156"/>
    </source>
</evidence>
<keyword evidence="3" id="KW-0560">Oxidoreductase</keyword>
<dbReference type="OrthoDB" id="9794322at2"/>
<sequence length="821" mass="88715">MEKNGKQIPSKTARILFGLFSLFVGLSGIALIYGGVNLIGAGGSVSFLIIGVVMVILAWLLFTRKWLAVWVNAGLIAGSLLWALYEVKLDGWALIPRLDWPVLFGLIMLCLTPFAKHYFTRFSRKAWYLLTVIPVVTCFALVLVPLLNPSSIHLADAGKKADGAAGAFSTGTVDSPDHNIAANHDETNWTAYAGSNLSNHYSPANLITPDNVSHLVKAWEFHTGDLPAPGDKTEYLNENTPLKVGNSVYVCTPTQQVIALDAASGQEKWRFDPHADKKALFTAGAYCRGVAYFERADVPAGAACHARVLWGVTGGRLAAVDAETGKLCEDFGDQGYVDLKKGIGDFTPGYFGNTSAPIVVRGKVIIGHMVRDGQDRYAPSGVVRAYDAVTGKFAWAWDLGRPGITSEPGPNEHYTPGTPNVWAPMSADDKLGLVYMGTGNAAGDFYGTERTPAEEEYTASLVAVDAETGQVKWHFRTVNHDLWDFDIGPQPNLVDWPTPQGVRPAVIQATKSGQIFVLDRETGKPLMPVKELPVPQGADGGNWTAKTQPFSVDMPNTVGAPSKKAEVLDERVAWGMTPFDMLACRVQFKKARYDGMYTPPMLGGTIAYPGNHGGLNWGGLSVDLQQGVMVMNTNRLPYYEQLFTRDEINKAGSKSLNEHGRSLGYMPQVGLPVGAKKAPWLSAIGVPCIAPPWGYLTGIDLHTKEVVWQRPFGTGYDSGPFNIPSRIKLTMGTPSDSGALTTGGGVTIIGAALDNFMRAFDTRTGEQRWETRLPAGAQGAPLTYVQNGKQYVVAVVGGHQRLGTKLGDSVIAWTLPDNKKE</sequence>
<comment type="caution">
    <text evidence="6">The sequence shown here is derived from an EMBL/GenBank/DDBJ whole genome shotgun (WGS) entry which is preliminary data.</text>
</comment>
<dbReference type="EMBL" id="PJZF01000004">
    <property type="protein sequence ID" value="PLR39667.1"/>
    <property type="molecule type" value="Genomic_DNA"/>
</dbReference>
<dbReference type="InterPro" id="IPR011047">
    <property type="entry name" value="Quinoprotein_ADH-like_sf"/>
</dbReference>
<protein>
    <submittedName>
        <fullName evidence="6">Membrane-bound PQQ-dependent dehydrogenase, glucose/quinate/shikimate family</fullName>
    </submittedName>
</protein>
<dbReference type="Proteomes" id="UP000234240">
    <property type="component" value="Unassembled WGS sequence"/>
</dbReference>
<dbReference type="GO" id="GO:0016020">
    <property type="term" value="C:membrane"/>
    <property type="evidence" value="ECO:0007669"/>
    <property type="project" value="InterPro"/>
</dbReference>
<dbReference type="RefSeq" id="WP_101815482.1">
    <property type="nucleotide sequence ID" value="NZ_PJZF01000004.1"/>
</dbReference>
<dbReference type="Gene3D" id="2.140.10.10">
    <property type="entry name" value="Quinoprotein alcohol dehydrogenase-like superfamily"/>
    <property type="match status" value="1"/>
</dbReference>
<organism evidence="6 7">
    <name type="scientific">Chimaeribacter californicus</name>
    <dbReference type="NCBI Taxonomy" id="2060067"/>
    <lineage>
        <taxon>Bacteria</taxon>
        <taxon>Pseudomonadati</taxon>
        <taxon>Pseudomonadota</taxon>
        <taxon>Gammaproteobacteria</taxon>
        <taxon>Enterobacterales</taxon>
        <taxon>Yersiniaceae</taxon>
        <taxon>Chimaeribacter</taxon>
    </lineage>
</organism>
<dbReference type="PANTHER" id="PTHR32303">
    <property type="entry name" value="QUINOPROTEIN ALCOHOL DEHYDROGENASE (CYTOCHROME C)"/>
    <property type="match status" value="1"/>
</dbReference>
<keyword evidence="4" id="KW-0812">Transmembrane</keyword>
<accession>A0A2N5EC05</accession>
<evidence type="ECO:0000313" key="6">
    <source>
        <dbReference type="EMBL" id="PLR39667.1"/>
    </source>
</evidence>
<feature type="transmembrane region" description="Helical" evidence="4">
    <location>
        <begin position="67"/>
        <end position="85"/>
    </location>
</feature>
<name>A0A2N5EC05_9GAMM</name>
<dbReference type="GO" id="GO:0008876">
    <property type="term" value="F:quinoprotein glucose dehydrogenase activity"/>
    <property type="evidence" value="ECO:0007669"/>
    <property type="project" value="TreeGrafter"/>
</dbReference>
<feature type="transmembrane region" description="Helical" evidence="4">
    <location>
        <begin position="126"/>
        <end position="147"/>
    </location>
</feature>
<dbReference type="InterPro" id="IPR018391">
    <property type="entry name" value="PQQ_b-propeller_rpt"/>
</dbReference>
<evidence type="ECO:0000313" key="7">
    <source>
        <dbReference type="Proteomes" id="UP000234240"/>
    </source>
</evidence>
<proteinExistence type="inferred from homology"/>
<evidence type="ECO:0000256" key="4">
    <source>
        <dbReference type="SAM" id="Phobius"/>
    </source>
</evidence>
<keyword evidence="7" id="KW-1185">Reference proteome</keyword>
<gene>
    <name evidence="6" type="ORF">CYR55_07290</name>
</gene>
<dbReference type="SMART" id="SM00564">
    <property type="entry name" value="PQQ"/>
    <property type="match status" value="6"/>
</dbReference>
<feature type="transmembrane region" description="Helical" evidence="4">
    <location>
        <begin position="12"/>
        <end position="33"/>
    </location>
</feature>
<dbReference type="InterPro" id="IPR017511">
    <property type="entry name" value="PQQ_mDH"/>
</dbReference>
<evidence type="ECO:0000259" key="5">
    <source>
        <dbReference type="Pfam" id="PF01011"/>
    </source>
</evidence>
<dbReference type="NCBIfam" id="TIGR03074">
    <property type="entry name" value="PQQ_membr_DH"/>
    <property type="match status" value="1"/>
</dbReference>
<dbReference type="SUPFAM" id="SSF50998">
    <property type="entry name" value="Quinoprotein alcohol dehydrogenase-like"/>
    <property type="match status" value="1"/>
</dbReference>
<dbReference type="GO" id="GO:0048038">
    <property type="term" value="F:quinone binding"/>
    <property type="evidence" value="ECO:0007669"/>
    <property type="project" value="InterPro"/>
</dbReference>
<keyword evidence="4" id="KW-1133">Transmembrane helix</keyword>
<dbReference type="CDD" id="cd10280">
    <property type="entry name" value="PQQ_mGDH"/>
    <property type="match status" value="1"/>
</dbReference>
<dbReference type="InterPro" id="IPR002372">
    <property type="entry name" value="PQQ_rpt_dom"/>
</dbReference>